<name>A0A2T1DTX8_9CYAN</name>
<organism evidence="2 3">
    <name type="scientific">Stenomitos frigidus ULC18</name>
    <dbReference type="NCBI Taxonomy" id="2107698"/>
    <lineage>
        <taxon>Bacteria</taxon>
        <taxon>Bacillati</taxon>
        <taxon>Cyanobacteriota</taxon>
        <taxon>Cyanophyceae</taxon>
        <taxon>Leptolyngbyales</taxon>
        <taxon>Leptolyngbyaceae</taxon>
        <taxon>Stenomitos</taxon>
    </lineage>
</organism>
<protein>
    <recommendedName>
        <fullName evidence="4">Alpha/beta hydrolase</fullName>
    </recommendedName>
</protein>
<evidence type="ECO:0008006" key="4">
    <source>
        <dbReference type="Google" id="ProtNLM"/>
    </source>
</evidence>
<dbReference type="AlphaFoldDB" id="A0A2T1DTX8"/>
<keyword evidence="3" id="KW-1185">Reference proteome</keyword>
<sequence>MPTSAHSIPDITQFDINPIDDPDVSTGVPGYYISSTAAINIEDNPLPTDNTLVAAKINAIADYLIASTEPQVVISIHGYGTQRSDAQRRYQKIHKHAAAVCKPHTAVFLGYLWPSEKPTGDLSLGSSFQTKLRDTVSALPVLLSGVISGSLIVSLIAAILLFRTDDFNALLTPILIVSVLAFASVLVLILLRLSTYFRDNYRATNYGVLDLVELIRQLDQAVVDKRGTEDPLSKAKRIKLSFIGHSMGCFVVTNTIRILSDVFDPGSIAQNPPADIGRVFSLGRLILVAPDIPTESIMPRRANFLRSSLRRCEEAYVFSNEGDLALRLASTTANYFSFPARKRSSGYRLGNITARHFTDETDHQKRILGPESYGIINLKEGKPELPSQWLEVRASDREHQTLEELRDNKVPTEKMGAAQGVVVADLFTYFDCTDYVDFQDDLKPLEIKDQPRGVVSFALKKAALNLWDYVWLNLSYFKQSSGKGGVNVHGGYFSGQWSQQLIYGLAFVGFRQFLLSLPQAKLSDDSPDAMKKRLDQLAAQCQQRGIQVVLAPIRYEKDILGVQPLSTLDIQQPPL</sequence>
<keyword evidence="1" id="KW-0812">Transmembrane</keyword>
<evidence type="ECO:0000256" key="1">
    <source>
        <dbReference type="SAM" id="Phobius"/>
    </source>
</evidence>
<feature type="transmembrane region" description="Helical" evidence="1">
    <location>
        <begin position="174"/>
        <end position="193"/>
    </location>
</feature>
<dbReference type="RefSeq" id="WP_106260546.1">
    <property type="nucleotide sequence ID" value="NZ_CAWNSW010000030.1"/>
</dbReference>
<keyword evidence="1" id="KW-0472">Membrane</keyword>
<proteinExistence type="predicted"/>
<dbReference type="EMBL" id="PVWK01000157">
    <property type="protein sequence ID" value="PSB23958.1"/>
    <property type="molecule type" value="Genomic_DNA"/>
</dbReference>
<dbReference type="Proteomes" id="UP000239576">
    <property type="component" value="Unassembled WGS sequence"/>
</dbReference>
<comment type="caution">
    <text evidence="2">The sequence shown here is derived from an EMBL/GenBank/DDBJ whole genome shotgun (WGS) entry which is preliminary data.</text>
</comment>
<gene>
    <name evidence="2" type="ORF">C7B82_28770</name>
</gene>
<reference evidence="3" key="1">
    <citation type="submission" date="2018-02" db="EMBL/GenBank/DDBJ databases">
        <authorList>
            <person name="Moore K."/>
            <person name="Momper L."/>
        </authorList>
    </citation>
    <scope>NUCLEOTIDE SEQUENCE [LARGE SCALE GENOMIC DNA]</scope>
    <source>
        <strain evidence="3">ULC18</strain>
    </source>
</reference>
<evidence type="ECO:0000313" key="3">
    <source>
        <dbReference type="Proteomes" id="UP000239576"/>
    </source>
</evidence>
<evidence type="ECO:0000313" key="2">
    <source>
        <dbReference type="EMBL" id="PSB23958.1"/>
    </source>
</evidence>
<accession>A0A2T1DTX8</accession>
<feature type="transmembrane region" description="Helical" evidence="1">
    <location>
        <begin position="141"/>
        <end position="162"/>
    </location>
</feature>
<dbReference type="SUPFAM" id="SSF53474">
    <property type="entry name" value="alpha/beta-Hydrolases"/>
    <property type="match status" value="1"/>
</dbReference>
<keyword evidence="1" id="KW-1133">Transmembrane helix</keyword>
<dbReference type="OrthoDB" id="475586at2"/>
<dbReference type="InterPro" id="IPR029058">
    <property type="entry name" value="AB_hydrolase_fold"/>
</dbReference>
<reference evidence="2 3" key="2">
    <citation type="submission" date="2018-03" db="EMBL/GenBank/DDBJ databases">
        <title>The ancient ancestry and fast evolution of plastids.</title>
        <authorList>
            <person name="Moore K.R."/>
            <person name="Magnabosco C."/>
            <person name="Momper L."/>
            <person name="Gold D.A."/>
            <person name="Bosak T."/>
            <person name="Fournier G.P."/>
        </authorList>
    </citation>
    <scope>NUCLEOTIDE SEQUENCE [LARGE SCALE GENOMIC DNA]</scope>
    <source>
        <strain evidence="2 3">ULC18</strain>
    </source>
</reference>